<dbReference type="PANTHER" id="PTHR43867:SF2">
    <property type="entry name" value="CELLULOSE SYNTHASE CATALYTIC SUBUNIT A [UDP-FORMING]"/>
    <property type="match status" value="1"/>
</dbReference>
<evidence type="ECO:0000256" key="2">
    <source>
        <dbReference type="ARBA" id="ARBA00022676"/>
    </source>
</evidence>
<evidence type="ECO:0000256" key="3">
    <source>
        <dbReference type="ARBA" id="ARBA00022679"/>
    </source>
</evidence>
<feature type="transmembrane region" description="Helical" evidence="7">
    <location>
        <begin position="330"/>
        <end position="351"/>
    </location>
</feature>
<evidence type="ECO:0000256" key="1">
    <source>
        <dbReference type="ARBA" id="ARBA00004141"/>
    </source>
</evidence>
<feature type="transmembrane region" description="Helical" evidence="7">
    <location>
        <begin position="297"/>
        <end position="318"/>
    </location>
</feature>
<dbReference type="CDD" id="cd06423">
    <property type="entry name" value="CESA_like"/>
    <property type="match status" value="1"/>
</dbReference>
<feature type="transmembrane region" description="Helical" evidence="7">
    <location>
        <begin position="371"/>
        <end position="398"/>
    </location>
</feature>
<gene>
    <name evidence="9" type="ORF">GlitD10_0726</name>
</gene>
<evidence type="ECO:0000313" key="9">
    <source>
        <dbReference type="EMBL" id="APB33040.1"/>
    </source>
</evidence>
<keyword evidence="3 9" id="KW-0808">Transferase</keyword>
<dbReference type="STRING" id="1188229.GlitD10_0726"/>
<reference evidence="9 10" key="1">
    <citation type="submission" date="2016-10" db="EMBL/GenBank/DDBJ databases">
        <title>Description of Gloeomargarita lithophora gen. nov., sp. nov., a thylakoid-bearing basal-branching cyanobacterium with intracellular carbonates, and proposal for Gloeomargaritales ord. nov.</title>
        <authorList>
            <person name="Moreira D."/>
            <person name="Tavera R."/>
            <person name="Benzerara K."/>
            <person name="Skouri-Panet F."/>
            <person name="Couradeau E."/>
            <person name="Gerard E."/>
            <person name="Loussert C."/>
            <person name="Novelo E."/>
            <person name="Zivanovic Y."/>
            <person name="Lopez-Garcia P."/>
        </authorList>
    </citation>
    <scope>NUCLEOTIDE SEQUENCE [LARGE SCALE GENOMIC DNA]</scope>
    <source>
        <strain evidence="9 10">D10</strain>
    </source>
</reference>
<keyword evidence="2" id="KW-0328">Glycosyltransferase</keyword>
<dbReference type="AlphaFoldDB" id="A0A1J0AAS7"/>
<evidence type="ECO:0000256" key="5">
    <source>
        <dbReference type="ARBA" id="ARBA00022989"/>
    </source>
</evidence>
<sequence length="414" mass="47127">MTTILFVLAALMGMVEATATWLGYRSITRHRLRRQSHHRDTQLPRYSVIVVAYLPNEQGIILDTLSYLLDTLPRPQAGLEIILAYNRPQPLPIEGQLQHLAEQHPELKLLHVEGSHSKAENLNAAIHLVTGDMTLILDADLKPAPESIRRAWRWLAGGQYDVVQGRNVIRNAQDNLLTRVVAVEFEHLYGVSHPARSLLADLGIFGGSNGYWRTNVLRGIRFNPKMLTEDIDVTLKLLLRGYRIIHDRDVIATELAPVDGSALWSQRRRWAQGWLQVGLKYTWPIFRSEHLGLAQKIYLLCMFICGIALHFTIIYYPLILCHELASLNSLPAPALQWFGWITALLLISSPYQVFVAHQGRSSASPWNGRDSLLYCFVLPVYSFFKNMVCLVAVYYQLIGRRDWVVTRRGDCTVT</sequence>
<dbReference type="EMBL" id="CP017675">
    <property type="protein sequence ID" value="APB33040.1"/>
    <property type="molecule type" value="Genomic_DNA"/>
</dbReference>
<dbReference type="InterPro" id="IPR050321">
    <property type="entry name" value="Glycosyltr_2/OpgH_subfam"/>
</dbReference>
<dbReference type="GO" id="GO:0016757">
    <property type="term" value="F:glycosyltransferase activity"/>
    <property type="evidence" value="ECO:0007669"/>
    <property type="project" value="UniProtKB-KW"/>
</dbReference>
<feature type="domain" description="Glycosyltransferase 2-like" evidence="8">
    <location>
        <begin position="135"/>
        <end position="335"/>
    </location>
</feature>
<dbReference type="Pfam" id="PF13632">
    <property type="entry name" value="Glyco_trans_2_3"/>
    <property type="match status" value="1"/>
</dbReference>
<evidence type="ECO:0000256" key="7">
    <source>
        <dbReference type="SAM" id="Phobius"/>
    </source>
</evidence>
<name>A0A1J0AAS7_9CYAN</name>
<evidence type="ECO:0000259" key="8">
    <source>
        <dbReference type="Pfam" id="PF13632"/>
    </source>
</evidence>
<keyword evidence="10" id="KW-1185">Reference proteome</keyword>
<dbReference type="GO" id="GO:0016020">
    <property type="term" value="C:membrane"/>
    <property type="evidence" value="ECO:0007669"/>
    <property type="project" value="UniProtKB-SubCell"/>
</dbReference>
<keyword evidence="5 7" id="KW-1133">Transmembrane helix</keyword>
<keyword evidence="4 7" id="KW-0812">Transmembrane</keyword>
<evidence type="ECO:0000256" key="6">
    <source>
        <dbReference type="ARBA" id="ARBA00023136"/>
    </source>
</evidence>
<protein>
    <submittedName>
        <fullName evidence="9">Glycosyl transferase, family 2</fullName>
    </submittedName>
</protein>
<organism evidence="9 10">
    <name type="scientific">Gloeomargarita lithophora Alchichica-D10</name>
    <dbReference type="NCBI Taxonomy" id="1188229"/>
    <lineage>
        <taxon>Bacteria</taxon>
        <taxon>Bacillati</taxon>
        <taxon>Cyanobacteriota</taxon>
        <taxon>Cyanophyceae</taxon>
        <taxon>Gloeomargaritales</taxon>
        <taxon>Gloeomargaritaceae</taxon>
        <taxon>Gloeomargarita</taxon>
    </lineage>
</organism>
<keyword evidence="6 7" id="KW-0472">Membrane</keyword>
<dbReference type="KEGG" id="glt:GlitD10_0726"/>
<dbReference type="InterPro" id="IPR029044">
    <property type="entry name" value="Nucleotide-diphossugar_trans"/>
</dbReference>
<evidence type="ECO:0000313" key="10">
    <source>
        <dbReference type="Proteomes" id="UP000180235"/>
    </source>
</evidence>
<evidence type="ECO:0000256" key="4">
    <source>
        <dbReference type="ARBA" id="ARBA00022692"/>
    </source>
</evidence>
<comment type="subcellular location">
    <subcellularLocation>
        <location evidence="1">Membrane</location>
        <topology evidence="1">Multi-pass membrane protein</topology>
    </subcellularLocation>
</comment>
<accession>A0A1J0AAS7</accession>
<dbReference type="SUPFAM" id="SSF53448">
    <property type="entry name" value="Nucleotide-diphospho-sugar transferases"/>
    <property type="match status" value="1"/>
</dbReference>
<dbReference type="Gene3D" id="3.90.550.10">
    <property type="entry name" value="Spore Coat Polysaccharide Biosynthesis Protein SpsA, Chain A"/>
    <property type="match status" value="1"/>
</dbReference>
<proteinExistence type="predicted"/>
<dbReference type="Proteomes" id="UP000180235">
    <property type="component" value="Chromosome"/>
</dbReference>
<dbReference type="PANTHER" id="PTHR43867">
    <property type="entry name" value="CELLULOSE SYNTHASE CATALYTIC SUBUNIT A [UDP-FORMING]"/>
    <property type="match status" value="1"/>
</dbReference>
<dbReference type="InterPro" id="IPR001173">
    <property type="entry name" value="Glyco_trans_2-like"/>
</dbReference>